<evidence type="ECO:0000313" key="4">
    <source>
        <dbReference type="EMBL" id="KAJ1183259.1"/>
    </source>
</evidence>
<dbReference type="SUPFAM" id="SSF49899">
    <property type="entry name" value="Concanavalin A-like lectins/glucanases"/>
    <property type="match status" value="1"/>
</dbReference>
<dbReference type="PANTHER" id="PTHR24103">
    <property type="entry name" value="E3 UBIQUITIN-PROTEIN LIGASE TRIM"/>
    <property type="match status" value="1"/>
</dbReference>
<dbReference type="InterPro" id="IPR006574">
    <property type="entry name" value="PRY"/>
</dbReference>
<dbReference type="InterPro" id="IPR043136">
    <property type="entry name" value="B30.2/SPRY_sf"/>
</dbReference>
<feature type="domain" description="B30.2/SPRY" evidence="3">
    <location>
        <begin position="18"/>
        <end position="207"/>
    </location>
</feature>
<name>A0AAV7U2J2_PLEWA</name>
<keyword evidence="5" id="KW-1185">Reference proteome</keyword>
<dbReference type="Pfam" id="PF13765">
    <property type="entry name" value="PRY"/>
    <property type="match status" value="1"/>
</dbReference>
<dbReference type="Proteomes" id="UP001066276">
    <property type="component" value="Chromosome 3_1"/>
</dbReference>
<feature type="signal peptide" evidence="2">
    <location>
        <begin position="1"/>
        <end position="17"/>
    </location>
</feature>
<keyword evidence="1" id="KW-0175">Coiled coil</keyword>
<dbReference type="SMART" id="SM00589">
    <property type="entry name" value="PRY"/>
    <property type="match status" value="1"/>
</dbReference>
<dbReference type="InterPro" id="IPR050143">
    <property type="entry name" value="TRIM/RBCC"/>
</dbReference>
<dbReference type="EMBL" id="JANPWB010000005">
    <property type="protein sequence ID" value="KAJ1183259.1"/>
    <property type="molecule type" value="Genomic_DNA"/>
</dbReference>
<evidence type="ECO:0000313" key="5">
    <source>
        <dbReference type="Proteomes" id="UP001066276"/>
    </source>
</evidence>
<dbReference type="FunFam" id="2.60.120.920:FF:000004">
    <property type="entry name" value="Butyrophilin subfamily 1 member A1"/>
    <property type="match status" value="1"/>
</dbReference>
<keyword evidence="2" id="KW-0732">Signal</keyword>
<protein>
    <recommendedName>
        <fullName evidence="3">B30.2/SPRY domain-containing protein</fullName>
    </recommendedName>
</protein>
<sequence length="207" mass="23238">MVLVSIVLFSVLGHIGADPRGGQNCTCLGRRCEVSETVLLDPDTASRWLVLSEGERRVRRSNVEQDIPDHFRKFNEACVLGRSGFSTGQHYWEVQLLQEGDGWSLGVASDTASLEEWVIEEPEAGVWVVARWGRKGQYVALTSLQATPLTLHEEPVRLGVHLDYEGGRLSLCNADTMEHLYTFTEAGFTDRVYPYLHLGLFAEMRLD</sequence>
<dbReference type="InterPro" id="IPR003879">
    <property type="entry name" value="Butyrophylin_SPRY"/>
</dbReference>
<accession>A0AAV7U2J2</accession>
<comment type="caution">
    <text evidence="4">The sequence shown here is derived from an EMBL/GenBank/DDBJ whole genome shotgun (WGS) entry which is preliminary data.</text>
</comment>
<dbReference type="PROSITE" id="PS50188">
    <property type="entry name" value="B302_SPRY"/>
    <property type="match status" value="1"/>
</dbReference>
<evidence type="ECO:0000256" key="2">
    <source>
        <dbReference type="SAM" id="SignalP"/>
    </source>
</evidence>
<gene>
    <name evidence="4" type="ORF">NDU88_000084</name>
</gene>
<organism evidence="4 5">
    <name type="scientific">Pleurodeles waltl</name>
    <name type="common">Iberian ribbed newt</name>
    <dbReference type="NCBI Taxonomy" id="8319"/>
    <lineage>
        <taxon>Eukaryota</taxon>
        <taxon>Metazoa</taxon>
        <taxon>Chordata</taxon>
        <taxon>Craniata</taxon>
        <taxon>Vertebrata</taxon>
        <taxon>Euteleostomi</taxon>
        <taxon>Amphibia</taxon>
        <taxon>Batrachia</taxon>
        <taxon>Caudata</taxon>
        <taxon>Salamandroidea</taxon>
        <taxon>Salamandridae</taxon>
        <taxon>Pleurodelinae</taxon>
        <taxon>Pleurodeles</taxon>
    </lineage>
</organism>
<dbReference type="Gene3D" id="2.60.120.920">
    <property type="match status" value="1"/>
</dbReference>
<proteinExistence type="predicted"/>
<evidence type="ECO:0000256" key="1">
    <source>
        <dbReference type="ARBA" id="ARBA00023054"/>
    </source>
</evidence>
<reference evidence="4" key="1">
    <citation type="journal article" date="2022" name="bioRxiv">
        <title>Sequencing and chromosome-scale assembly of the giantPleurodeles waltlgenome.</title>
        <authorList>
            <person name="Brown T."/>
            <person name="Elewa A."/>
            <person name="Iarovenko S."/>
            <person name="Subramanian E."/>
            <person name="Araus A.J."/>
            <person name="Petzold A."/>
            <person name="Susuki M."/>
            <person name="Suzuki K.-i.T."/>
            <person name="Hayashi T."/>
            <person name="Toyoda A."/>
            <person name="Oliveira C."/>
            <person name="Osipova E."/>
            <person name="Leigh N.D."/>
            <person name="Simon A."/>
            <person name="Yun M.H."/>
        </authorList>
    </citation>
    <scope>NUCLEOTIDE SEQUENCE</scope>
    <source>
        <strain evidence="4">20211129_DDA</strain>
        <tissue evidence="4">Liver</tissue>
    </source>
</reference>
<dbReference type="InterPro" id="IPR001870">
    <property type="entry name" value="B30.2/SPRY"/>
</dbReference>
<dbReference type="PRINTS" id="PR01407">
    <property type="entry name" value="BUTYPHLNCDUF"/>
</dbReference>
<dbReference type="CDD" id="cd13733">
    <property type="entry name" value="SPRY_PRY_C-I_1"/>
    <property type="match status" value="1"/>
</dbReference>
<dbReference type="InterPro" id="IPR003877">
    <property type="entry name" value="SPRY_dom"/>
</dbReference>
<dbReference type="Pfam" id="PF00622">
    <property type="entry name" value="SPRY"/>
    <property type="match status" value="1"/>
</dbReference>
<feature type="chain" id="PRO_5044000936" description="B30.2/SPRY domain-containing protein" evidence="2">
    <location>
        <begin position="18"/>
        <end position="207"/>
    </location>
</feature>
<dbReference type="InterPro" id="IPR013320">
    <property type="entry name" value="ConA-like_dom_sf"/>
</dbReference>
<evidence type="ECO:0000259" key="3">
    <source>
        <dbReference type="PROSITE" id="PS50188"/>
    </source>
</evidence>
<dbReference type="AlphaFoldDB" id="A0AAV7U2J2"/>
<dbReference type="SMART" id="SM00449">
    <property type="entry name" value="SPRY"/>
    <property type="match status" value="1"/>
</dbReference>